<dbReference type="InterPro" id="IPR017946">
    <property type="entry name" value="PLC-like_Pdiesterase_TIM-brl"/>
</dbReference>
<comment type="caution">
    <text evidence="2">The sequence shown here is derived from an EMBL/GenBank/DDBJ whole genome shotgun (WGS) entry which is preliminary data.</text>
</comment>
<dbReference type="InterPro" id="IPR030395">
    <property type="entry name" value="GP_PDE_dom"/>
</dbReference>
<gene>
    <name evidence="2" type="ORF">GR167_16280</name>
</gene>
<keyword evidence="3" id="KW-1185">Reference proteome</keyword>
<evidence type="ECO:0000259" key="1">
    <source>
        <dbReference type="PROSITE" id="PS51704"/>
    </source>
</evidence>
<reference evidence="2 3" key="1">
    <citation type="submission" date="2020-01" db="EMBL/GenBank/DDBJ databases">
        <authorList>
            <person name="Chen S."/>
        </authorList>
    </citation>
    <scope>NUCLEOTIDE SEQUENCE [LARGE SCALE GENOMIC DNA]</scope>
    <source>
        <strain evidence="2 3">GS-10</strain>
    </source>
</reference>
<protein>
    <submittedName>
        <fullName evidence="2">Glycerophosphodiester phosphodiesterase</fullName>
    </submittedName>
</protein>
<dbReference type="Proteomes" id="UP000479043">
    <property type="component" value="Unassembled WGS sequence"/>
</dbReference>
<feature type="domain" description="GP-PDE" evidence="1">
    <location>
        <begin position="2"/>
        <end position="241"/>
    </location>
</feature>
<sequence>MTAITGHRGARNLWPENSLTGFREAARLGCDSIEFDVHLTRAGELVVIHDPTLERTTEGTGEVAALLPDERAATRLKDSSDTIPTLDEVLEVLAPANLGLHVEIKVDGAGRPYPGLDAQVAERLRAHGVAGRSHLTSFDISILKACRDHSPDIPLLVSADALWVDKCGGVDAFFAEAADLADIVALRHDYFAEVFDQVTGLWPKDRLCAWTVNDPDLMRDWLARGIGHLTTDRPDLALALRAERAAQRA</sequence>
<dbReference type="Gene3D" id="3.20.20.190">
    <property type="entry name" value="Phosphatidylinositol (PI) phosphodiesterase"/>
    <property type="match status" value="1"/>
</dbReference>
<dbReference type="GO" id="GO:0008081">
    <property type="term" value="F:phosphoric diester hydrolase activity"/>
    <property type="evidence" value="ECO:0007669"/>
    <property type="project" value="InterPro"/>
</dbReference>
<dbReference type="Pfam" id="PF03009">
    <property type="entry name" value="GDPD"/>
    <property type="match status" value="1"/>
</dbReference>
<dbReference type="PANTHER" id="PTHR46211">
    <property type="entry name" value="GLYCEROPHOSPHORYL DIESTER PHOSPHODIESTERASE"/>
    <property type="match status" value="1"/>
</dbReference>
<dbReference type="SUPFAM" id="SSF51695">
    <property type="entry name" value="PLC-like phosphodiesterases"/>
    <property type="match status" value="1"/>
</dbReference>
<proteinExistence type="predicted"/>
<dbReference type="CDD" id="cd08565">
    <property type="entry name" value="GDPD_pAtGDE_like"/>
    <property type="match status" value="1"/>
</dbReference>
<name>A0A6L8LLX2_9RHOB</name>
<dbReference type="PROSITE" id="PS51704">
    <property type="entry name" value="GP_PDE"/>
    <property type="match status" value="1"/>
</dbReference>
<organism evidence="2 3">
    <name type="scientific">Thalassovita mangrovi</name>
    <dbReference type="NCBI Taxonomy" id="2692236"/>
    <lineage>
        <taxon>Bacteria</taxon>
        <taxon>Pseudomonadati</taxon>
        <taxon>Pseudomonadota</taxon>
        <taxon>Alphaproteobacteria</taxon>
        <taxon>Rhodobacterales</taxon>
        <taxon>Roseobacteraceae</taxon>
        <taxon>Thalassovita</taxon>
    </lineage>
</organism>
<dbReference type="RefSeq" id="WP_160974787.1">
    <property type="nucleotide sequence ID" value="NZ_WWEN01000008.1"/>
</dbReference>
<dbReference type="PROSITE" id="PS50007">
    <property type="entry name" value="PIPLC_X_DOMAIN"/>
    <property type="match status" value="1"/>
</dbReference>
<evidence type="ECO:0000313" key="3">
    <source>
        <dbReference type="Proteomes" id="UP000479043"/>
    </source>
</evidence>
<dbReference type="AlphaFoldDB" id="A0A6L8LLX2"/>
<dbReference type="GO" id="GO:0006629">
    <property type="term" value="P:lipid metabolic process"/>
    <property type="evidence" value="ECO:0007669"/>
    <property type="project" value="InterPro"/>
</dbReference>
<evidence type="ECO:0000313" key="2">
    <source>
        <dbReference type="EMBL" id="MYM56875.1"/>
    </source>
</evidence>
<dbReference type="EMBL" id="WWEN01000008">
    <property type="protein sequence ID" value="MYM56875.1"/>
    <property type="molecule type" value="Genomic_DNA"/>
</dbReference>
<dbReference type="PANTHER" id="PTHR46211:SF14">
    <property type="entry name" value="GLYCEROPHOSPHODIESTER PHOSPHODIESTERASE"/>
    <property type="match status" value="1"/>
</dbReference>
<accession>A0A6L8LLX2</accession>